<dbReference type="InterPro" id="IPR001279">
    <property type="entry name" value="Metallo-B-lactamas"/>
</dbReference>
<dbReference type="Proteomes" id="UP000053259">
    <property type="component" value="Unassembled WGS sequence"/>
</dbReference>
<dbReference type="GO" id="GO:0005737">
    <property type="term" value="C:cytoplasm"/>
    <property type="evidence" value="ECO:0007669"/>
    <property type="project" value="TreeGrafter"/>
</dbReference>
<proteinExistence type="predicted"/>
<dbReference type="GO" id="GO:0070291">
    <property type="term" value="P:N-acylethanolamine metabolic process"/>
    <property type="evidence" value="ECO:0007669"/>
    <property type="project" value="TreeGrafter"/>
</dbReference>
<dbReference type="STRING" id="253628.A0A0D2BCS1"/>
<dbReference type="PANTHER" id="PTHR15032:SF4">
    <property type="entry name" value="N-ACYL-PHOSPHATIDYLETHANOLAMINE-HYDROLYZING PHOSPHOLIPASE D"/>
    <property type="match status" value="1"/>
</dbReference>
<evidence type="ECO:0000259" key="2">
    <source>
        <dbReference type="Pfam" id="PF12706"/>
    </source>
</evidence>
<dbReference type="VEuPathDB" id="FungiDB:PV09_00132"/>
<organism evidence="3 4">
    <name type="scientific">Verruconis gallopava</name>
    <dbReference type="NCBI Taxonomy" id="253628"/>
    <lineage>
        <taxon>Eukaryota</taxon>
        <taxon>Fungi</taxon>
        <taxon>Dikarya</taxon>
        <taxon>Ascomycota</taxon>
        <taxon>Pezizomycotina</taxon>
        <taxon>Dothideomycetes</taxon>
        <taxon>Pleosporomycetidae</taxon>
        <taxon>Venturiales</taxon>
        <taxon>Sympoventuriaceae</taxon>
        <taxon>Verruconis</taxon>
    </lineage>
</organism>
<dbReference type="EMBL" id="KN847529">
    <property type="protein sequence ID" value="KIW09204.1"/>
    <property type="molecule type" value="Genomic_DNA"/>
</dbReference>
<dbReference type="AlphaFoldDB" id="A0A0D2BCS1"/>
<dbReference type="RefSeq" id="XP_016219073.1">
    <property type="nucleotide sequence ID" value="XM_016352816.1"/>
</dbReference>
<dbReference type="GO" id="GO:0008270">
    <property type="term" value="F:zinc ion binding"/>
    <property type="evidence" value="ECO:0007669"/>
    <property type="project" value="InterPro"/>
</dbReference>
<name>A0A0D2BCS1_9PEZI</name>
<evidence type="ECO:0000313" key="4">
    <source>
        <dbReference type="Proteomes" id="UP000053259"/>
    </source>
</evidence>
<gene>
    <name evidence="3" type="ORF">PV09_00132</name>
</gene>
<dbReference type="Gene3D" id="3.60.15.10">
    <property type="entry name" value="Ribonuclease Z/Hydroxyacylglutathione hydrolase-like"/>
    <property type="match status" value="1"/>
</dbReference>
<dbReference type="Pfam" id="PF12706">
    <property type="entry name" value="Lactamase_B_2"/>
    <property type="match status" value="1"/>
</dbReference>
<dbReference type="GO" id="GO:0070290">
    <property type="term" value="F:N-acylphosphatidylethanolamine-specific phospholipase D activity"/>
    <property type="evidence" value="ECO:0007669"/>
    <property type="project" value="InterPro"/>
</dbReference>
<dbReference type="HOGENOM" id="CLU_020884_2_0_1"/>
<keyword evidence="4" id="KW-1185">Reference proteome</keyword>
<evidence type="ECO:0000313" key="3">
    <source>
        <dbReference type="EMBL" id="KIW09204.1"/>
    </source>
</evidence>
<dbReference type="GO" id="GO:0070292">
    <property type="term" value="P:N-acylphosphatidylethanolamine metabolic process"/>
    <property type="evidence" value="ECO:0007669"/>
    <property type="project" value="TreeGrafter"/>
</dbReference>
<dbReference type="SUPFAM" id="SSF56281">
    <property type="entry name" value="Metallo-hydrolase/oxidoreductase"/>
    <property type="match status" value="1"/>
</dbReference>
<protein>
    <recommendedName>
        <fullName evidence="2">Metallo-beta-lactamase domain-containing protein</fullName>
    </recommendedName>
</protein>
<dbReference type="InterPro" id="IPR036866">
    <property type="entry name" value="RibonucZ/Hydroxyglut_hydro"/>
</dbReference>
<feature type="binding site" evidence="1">
    <location>
        <position position="321"/>
    </location>
    <ligand>
        <name>an N-acyl-1,2-diacyl-sn-glycero-3-phosphoethanolamine</name>
        <dbReference type="ChEBI" id="CHEBI:62537"/>
    </ligand>
</feature>
<evidence type="ECO:0000256" key="1">
    <source>
        <dbReference type="PIRSR" id="PIRSR038896-50"/>
    </source>
</evidence>
<feature type="binding site" evidence="1">
    <location>
        <position position="163"/>
    </location>
    <ligand>
        <name>an N-acyl-1,2-diacyl-sn-glycero-3-phosphoethanolamine</name>
        <dbReference type="ChEBI" id="CHEBI:62537"/>
    </ligand>
</feature>
<dbReference type="GeneID" id="27308105"/>
<dbReference type="InParanoid" id="A0A0D2BCS1"/>
<accession>A0A0D2BCS1</accession>
<reference evidence="3 4" key="1">
    <citation type="submission" date="2015-01" db="EMBL/GenBank/DDBJ databases">
        <title>The Genome Sequence of Ochroconis gallopava CBS43764.</title>
        <authorList>
            <consortium name="The Broad Institute Genomics Platform"/>
            <person name="Cuomo C."/>
            <person name="de Hoog S."/>
            <person name="Gorbushina A."/>
            <person name="Stielow B."/>
            <person name="Teixiera M."/>
            <person name="Abouelleil A."/>
            <person name="Chapman S.B."/>
            <person name="Priest M."/>
            <person name="Young S.K."/>
            <person name="Wortman J."/>
            <person name="Nusbaum C."/>
            <person name="Birren B."/>
        </authorList>
    </citation>
    <scope>NUCLEOTIDE SEQUENCE [LARGE SCALE GENOMIC DNA]</scope>
    <source>
        <strain evidence="3 4">CBS 43764</strain>
    </source>
</reference>
<feature type="domain" description="Metallo-beta-lactamase" evidence="2">
    <location>
        <begin position="118"/>
        <end position="344"/>
    </location>
</feature>
<dbReference type="PANTHER" id="PTHR15032">
    <property type="entry name" value="N-ACYL-PHOSPHATIDYLETHANOLAMINE-HYDROLYZING PHOSPHOLIPASE D"/>
    <property type="match status" value="1"/>
</dbReference>
<dbReference type="FunCoup" id="A0A0D2BCS1">
    <property type="interactions" value="44"/>
</dbReference>
<dbReference type="PIRSF" id="PIRSF038896">
    <property type="entry name" value="NAPE-PLD"/>
    <property type="match status" value="1"/>
</dbReference>
<dbReference type="InterPro" id="IPR024884">
    <property type="entry name" value="NAPE-PLD"/>
</dbReference>
<sequence>MSFSSNPPPSTSVKLLSRRKYLGAPDHHVNSPPTSFRNPWPSAKAASPSVMSLLATRFGWGNEKKNYVPVPSTRDELVKIRTPNWGFDQQDKLRATWFGHASFLAELPVADGAKRGLRILLDPVFATQMGPWARIGPKRFSPLPCALEDVPDVDLVLISHNHYDHLDVDAIRTLYARRTNAVHFLCGLNNKSWFVSCGIPADQVTELDWWDEIEATVDGVGSAKIVCTPAQHTSARTPSDRNCTLWCSWVVQNISDGNRKNLFFAGDTGYRSITKEDLNTNEKSLPRCPAFEEIGELYGPFDLALLPIGCFLPRTFMSLVHCAPEDAVCIHQDIKSKKSIGMHYGTIRGGISGQYEEVTLPPRRFEEKAREAGLKWGEEIGLCDIGETVAV</sequence>
<dbReference type="OrthoDB" id="332863at2759"/>